<keyword evidence="4" id="KW-1185">Reference proteome</keyword>
<keyword evidence="2" id="KW-0560">Oxidoreductase</keyword>
<dbReference type="SUPFAM" id="SSF51735">
    <property type="entry name" value="NAD(P)-binding Rossmann-fold domains"/>
    <property type="match status" value="1"/>
</dbReference>
<dbReference type="PRINTS" id="PR00081">
    <property type="entry name" value="GDHRDH"/>
</dbReference>
<dbReference type="GO" id="GO:0016491">
    <property type="term" value="F:oxidoreductase activity"/>
    <property type="evidence" value="ECO:0007669"/>
    <property type="project" value="UniProtKB-KW"/>
</dbReference>
<dbReference type="EMBL" id="NCSJ02000286">
    <property type="protein sequence ID" value="RFU26075.1"/>
    <property type="molecule type" value="Genomic_DNA"/>
</dbReference>
<name>A0A3E2GY38_SCYLI</name>
<dbReference type="Pfam" id="PF13561">
    <property type="entry name" value="adh_short_C2"/>
    <property type="match status" value="1"/>
</dbReference>
<dbReference type="PANTHER" id="PTHR43639">
    <property type="entry name" value="OXIDOREDUCTASE, SHORT-CHAIN DEHYDROGENASE/REDUCTASE FAMILY (AFU_ORTHOLOGUE AFUA_5G02870)"/>
    <property type="match status" value="1"/>
</dbReference>
<evidence type="ECO:0000256" key="2">
    <source>
        <dbReference type="ARBA" id="ARBA00023002"/>
    </source>
</evidence>
<dbReference type="OrthoDB" id="294295at2759"/>
<proteinExistence type="inferred from homology"/>
<comment type="similarity">
    <text evidence="1">Belongs to the short-chain dehydrogenases/reductases (SDR) family.</text>
</comment>
<dbReference type="OMA" id="WRHAVPH"/>
<dbReference type="AlphaFoldDB" id="A0A3E2GY38"/>
<reference evidence="3 4" key="1">
    <citation type="submission" date="2018-05" db="EMBL/GenBank/DDBJ databases">
        <title>Draft genome sequence of Scytalidium lignicola DSM 105466, a ubiquitous saprotrophic fungus.</title>
        <authorList>
            <person name="Buettner E."/>
            <person name="Gebauer A.M."/>
            <person name="Hofrichter M."/>
            <person name="Liers C."/>
            <person name="Kellner H."/>
        </authorList>
    </citation>
    <scope>NUCLEOTIDE SEQUENCE [LARGE SCALE GENOMIC DNA]</scope>
    <source>
        <strain evidence="3 4">DSM 105466</strain>
    </source>
</reference>
<organism evidence="3 4">
    <name type="scientific">Scytalidium lignicola</name>
    <name type="common">Hyphomycete</name>
    <dbReference type="NCBI Taxonomy" id="5539"/>
    <lineage>
        <taxon>Eukaryota</taxon>
        <taxon>Fungi</taxon>
        <taxon>Dikarya</taxon>
        <taxon>Ascomycota</taxon>
        <taxon>Pezizomycotina</taxon>
        <taxon>Leotiomycetes</taxon>
        <taxon>Leotiomycetes incertae sedis</taxon>
        <taxon>Scytalidium</taxon>
    </lineage>
</organism>
<feature type="non-terminal residue" evidence="3">
    <location>
        <position position="228"/>
    </location>
</feature>
<comment type="caution">
    <text evidence="3">The sequence shown here is derived from an EMBL/GenBank/DDBJ whole genome shotgun (WGS) entry which is preliminary data.</text>
</comment>
<feature type="non-terminal residue" evidence="3">
    <location>
        <position position="1"/>
    </location>
</feature>
<protein>
    <submittedName>
        <fullName evidence="3">Uncharacterized protein</fullName>
    </submittedName>
</protein>
<gene>
    <name evidence="3" type="ORF">B7463_g10263</name>
</gene>
<sequence length="228" mass="24832">MPLRAKVNFPASMSSQPPGVVIITGGADGFGAAIADRFSKEGYKVIIIDINRAKGEEKAKTDPNIYFMSGDVTQRETWEKALSVAQTEYGRIDVVVNNAGITYDPSPVHTKTIDLYEKVFNLNVKVKMSLPVLVLALTSHKPIFLSAQVIAPVMLEQGNGAFVNITRLKNSIGDDSQSSERLRKLEETLPMRRITQPSDIANAAWYLASDQSSFVTGTTLEVDGGRGV</sequence>
<dbReference type="Pfam" id="PF00106">
    <property type="entry name" value="adh_short"/>
    <property type="match status" value="1"/>
</dbReference>
<dbReference type="InterPro" id="IPR036291">
    <property type="entry name" value="NAD(P)-bd_dom_sf"/>
</dbReference>
<dbReference type="InterPro" id="IPR002347">
    <property type="entry name" value="SDR_fam"/>
</dbReference>
<evidence type="ECO:0000256" key="1">
    <source>
        <dbReference type="ARBA" id="ARBA00006484"/>
    </source>
</evidence>
<dbReference type="Gene3D" id="3.40.50.720">
    <property type="entry name" value="NAD(P)-binding Rossmann-like Domain"/>
    <property type="match status" value="2"/>
</dbReference>
<dbReference type="Proteomes" id="UP000258309">
    <property type="component" value="Unassembled WGS sequence"/>
</dbReference>
<evidence type="ECO:0000313" key="3">
    <source>
        <dbReference type="EMBL" id="RFU26075.1"/>
    </source>
</evidence>
<dbReference type="PANTHER" id="PTHR43639:SF1">
    <property type="entry name" value="SHORT-CHAIN DEHYDROGENASE_REDUCTASE FAMILY PROTEIN"/>
    <property type="match status" value="1"/>
</dbReference>
<evidence type="ECO:0000313" key="4">
    <source>
        <dbReference type="Proteomes" id="UP000258309"/>
    </source>
</evidence>
<dbReference type="STRING" id="5539.A0A3E2GY38"/>
<accession>A0A3E2GY38</accession>